<dbReference type="InterPro" id="IPR028349">
    <property type="entry name" value="PafC-like"/>
</dbReference>
<feature type="domain" description="HTH deoR-type" evidence="3">
    <location>
        <begin position="2"/>
        <end position="57"/>
    </location>
</feature>
<dbReference type="InterPro" id="IPR036388">
    <property type="entry name" value="WH-like_DNA-bd_sf"/>
</dbReference>
<dbReference type="Pfam" id="PF08279">
    <property type="entry name" value="HTH_11"/>
    <property type="match status" value="1"/>
</dbReference>
<dbReference type="Proteomes" id="UP000480246">
    <property type="component" value="Unassembled WGS sequence"/>
</dbReference>
<dbReference type="InterPro" id="IPR051534">
    <property type="entry name" value="CBASS_pafABC_assoc_protein"/>
</dbReference>
<sequence>MKLERLLSIIILLLNRRMIQAKELADQFEVSIRTIYRDIDTINAAGIPIVTYQGTNGGIGLSEGYRLDRNILTNDELASIVTALRSISTSYGKEEHQRLVEKINSVVLPAHTADFQQKTSRVLIDYSPWDGAERLRPKLQLIDEAIDSCVLVSFIYSNAEGEISERIAEPHMLILKGRQWYLKAYCLEKKDFRLFKLNRMKELDLEQDKTFIRRDPPNHEPFEGKSKVHSSMVPEVVLRFKEEARHLAEEWFGMEELLPDKDNCWLVKKTYPEDEWLYRFILSLGHHVEVLEPQHLREIIANRAEQIANVYHSAKQPDKFH</sequence>
<protein>
    <submittedName>
        <fullName evidence="4">YafY family transcriptional regulator</fullName>
    </submittedName>
</protein>
<dbReference type="AlphaFoldDB" id="A0A7C8L401"/>
<dbReference type="SUPFAM" id="SSF46785">
    <property type="entry name" value="Winged helix' DNA-binding domain"/>
    <property type="match status" value="1"/>
</dbReference>
<evidence type="ECO:0000313" key="5">
    <source>
        <dbReference type="Proteomes" id="UP000480246"/>
    </source>
</evidence>
<dbReference type="PROSITE" id="PS52050">
    <property type="entry name" value="WYL"/>
    <property type="match status" value="1"/>
</dbReference>
<proteinExistence type="predicted"/>
<dbReference type="Gene3D" id="1.10.10.10">
    <property type="entry name" value="Winged helix-like DNA-binding domain superfamily/Winged helix DNA-binding domain"/>
    <property type="match status" value="1"/>
</dbReference>
<dbReference type="EMBL" id="WEID01000125">
    <property type="protein sequence ID" value="KAB8125813.1"/>
    <property type="molecule type" value="Genomic_DNA"/>
</dbReference>
<comment type="caution">
    <text evidence="4">The sequence shown here is derived from an EMBL/GenBank/DDBJ whole genome shotgun (WGS) entry which is preliminary data.</text>
</comment>
<keyword evidence="2" id="KW-0804">Transcription</keyword>
<keyword evidence="1" id="KW-0805">Transcription regulation</keyword>
<dbReference type="Pfam" id="PF25583">
    <property type="entry name" value="WCX"/>
    <property type="match status" value="1"/>
</dbReference>
<dbReference type="InterPro" id="IPR057727">
    <property type="entry name" value="WCX_dom"/>
</dbReference>
<gene>
    <name evidence="4" type="ORF">F9U64_21605</name>
</gene>
<dbReference type="InterPro" id="IPR036390">
    <property type="entry name" value="WH_DNA-bd_sf"/>
</dbReference>
<dbReference type="InterPro" id="IPR013196">
    <property type="entry name" value="HTH_11"/>
</dbReference>
<dbReference type="PIRSF" id="PIRSF016838">
    <property type="entry name" value="PafC"/>
    <property type="match status" value="1"/>
</dbReference>
<dbReference type="GO" id="GO:0003700">
    <property type="term" value="F:DNA-binding transcription factor activity"/>
    <property type="evidence" value="ECO:0007669"/>
    <property type="project" value="InterPro"/>
</dbReference>
<dbReference type="PROSITE" id="PS51000">
    <property type="entry name" value="HTH_DEOR_2"/>
    <property type="match status" value="1"/>
</dbReference>
<evidence type="ECO:0000259" key="3">
    <source>
        <dbReference type="PROSITE" id="PS51000"/>
    </source>
</evidence>
<evidence type="ECO:0000256" key="1">
    <source>
        <dbReference type="ARBA" id="ARBA00023015"/>
    </source>
</evidence>
<name>A0A7C8L401_9BACI</name>
<dbReference type="Pfam" id="PF13280">
    <property type="entry name" value="WYL"/>
    <property type="match status" value="1"/>
</dbReference>
<evidence type="ECO:0000313" key="4">
    <source>
        <dbReference type="EMBL" id="KAB8125813.1"/>
    </source>
</evidence>
<keyword evidence="5" id="KW-1185">Reference proteome</keyword>
<reference evidence="4 5" key="1">
    <citation type="submission" date="2019-10" db="EMBL/GenBank/DDBJ databases">
        <title>Gracilibacillus sp. nov. isolated from rice seeds.</title>
        <authorList>
            <person name="He S."/>
        </authorList>
    </citation>
    <scope>NUCLEOTIDE SEQUENCE [LARGE SCALE GENOMIC DNA]</scope>
    <source>
        <strain evidence="4 5">TD8</strain>
    </source>
</reference>
<dbReference type="PANTHER" id="PTHR34580">
    <property type="match status" value="1"/>
</dbReference>
<dbReference type="RefSeq" id="WP_153406952.1">
    <property type="nucleotide sequence ID" value="NZ_ML762457.1"/>
</dbReference>
<dbReference type="OrthoDB" id="9815009at2"/>
<dbReference type="InterPro" id="IPR001034">
    <property type="entry name" value="DeoR_HTH"/>
</dbReference>
<dbReference type="PANTHER" id="PTHR34580:SF8">
    <property type="entry name" value="WYL DOMAIN-CONTAINING PROTEIN"/>
    <property type="match status" value="1"/>
</dbReference>
<organism evidence="4 5">
    <name type="scientific">Gracilibacillus oryzae</name>
    <dbReference type="NCBI Taxonomy" id="1672701"/>
    <lineage>
        <taxon>Bacteria</taxon>
        <taxon>Bacillati</taxon>
        <taxon>Bacillota</taxon>
        <taxon>Bacilli</taxon>
        <taxon>Bacillales</taxon>
        <taxon>Bacillaceae</taxon>
        <taxon>Gracilibacillus</taxon>
    </lineage>
</organism>
<accession>A0A7C8L401</accession>
<evidence type="ECO:0000256" key="2">
    <source>
        <dbReference type="ARBA" id="ARBA00023163"/>
    </source>
</evidence>
<dbReference type="InterPro" id="IPR026881">
    <property type="entry name" value="WYL_dom"/>
</dbReference>